<name>A0ABM0U653_CAMSA</name>
<gene>
    <name evidence="4" type="primary">LOC104720194</name>
</gene>
<feature type="domain" description="F-box" evidence="1">
    <location>
        <begin position="21"/>
        <end position="56"/>
    </location>
</feature>
<sequence length="398" mass="46399">MEKGHNPSSHKRLRRDTPNSWSELPLDLLTSVFERLTVANFQRAKSVCSSWHSASRQYVPKQFPWLVLFPKDNNDNNSCTLFNPEEKHKLYKTKDLGETFAKSVCMATYGSWLLMRDPRFNLYILNLFTYERISLPPVESQLGMTKIERTVDDGFHVSSDHNVTEFNGRCIPIRTPVFWIDEKTKDYVVIWGFGTWCVVYAKKGDTSWNQIPELSDCLHLVYKDHKLYFSSSGNKCELRIFDFSREVTQQTFQGCVIMRLLLKQRRLNPYRTVNTKLVVKVNGDVLKVDRIWDRNTRICRFFDLWKVHSSGSSFKMYEKVVTLGDEALLWDLGITVLANDTGLLKRNCIYFSGSHGKIINDKFIYDLETEKMDPVHKFDCSPAQLSSARWFLPSFTQT</sequence>
<accession>A0ABM0U653</accession>
<protein>
    <submittedName>
        <fullName evidence="4">F-box protein At4g22180</fullName>
    </submittedName>
</protein>
<dbReference type="Pfam" id="PF00646">
    <property type="entry name" value="F-box"/>
    <property type="match status" value="1"/>
</dbReference>
<evidence type="ECO:0000259" key="1">
    <source>
        <dbReference type="Pfam" id="PF00646"/>
    </source>
</evidence>
<feature type="domain" description="KIB1-4 beta-propeller" evidence="2">
    <location>
        <begin position="82"/>
        <end position="365"/>
    </location>
</feature>
<dbReference type="Proteomes" id="UP000694864">
    <property type="component" value="Chromosome 10"/>
</dbReference>
<dbReference type="SUPFAM" id="SSF81383">
    <property type="entry name" value="F-box domain"/>
    <property type="match status" value="1"/>
</dbReference>
<reference evidence="3" key="1">
    <citation type="journal article" date="2014" name="Nat. Commun.">
        <title>The emerging biofuel crop Camelina sativa retains a highly undifferentiated hexaploid genome structure.</title>
        <authorList>
            <person name="Kagale S."/>
            <person name="Koh C."/>
            <person name="Nixon J."/>
            <person name="Bollina V."/>
            <person name="Clarke W.E."/>
            <person name="Tuteja R."/>
            <person name="Spillane C."/>
            <person name="Robinson S.J."/>
            <person name="Links M.G."/>
            <person name="Clarke C."/>
            <person name="Higgins E.E."/>
            <person name="Huebert T."/>
            <person name="Sharpe A.G."/>
            <person name="Parkin I.A."/>
        </authorList>
    </citation>
    <scope>NUCLEOTIDE SEQUENCE [LARGE SCALE GENOMIC DNA]</scope>
    <source>
        <strain evidence="3">cv. DH55</strain>
    </source>
</reference>
<organism evidence="3 4">
    <name type="scientific">Camelina sativa</name>
    <name type="common">False flax</name>
    <name type="synonym">Myagrum sativum</name>
    <dbReference type="NCBI Taxonomy" id="90675"/>
    <lineage>
        <taxon>Eukaryota</taxon>
        <taxon>Viridiplantae</taxon>
        <taxon>Streptophyta</taxon>
        <taxon>Embryophyta</taxon>
        <taxon>Tracheophyta</taxon>
        <taxon>Spermatophyta</taxon>
        <taxon>Magnoliopsida</taxon>
        <taxon>eudicotyledons</taxon>
        <taxon>Gunneridae</taxon>
        <taxon>Pentapetalae</taxon>
        <taxon>rosids</taxon>
        <taxon>malvids</taxon>
        <taxon>Brassicales</taxon>
        <taxon>Brassicaceae</taxon>
        <taxon>Camelineae</taxon>
        <taxon>Camelina</taxon>
    </lineage>
</organism>
<dbReference type="Gene3D" id="1.20.1280.50">
    <property type="match status" value="1"/>
</dbReference>
<dbReference type="PANTHER" id="PTHR44259">
    <property type="entry name" value="OS07G0183000 PROTEIN-RELATED"/>
    <property type="match status" value="1"/>
</dbReference>
<keyword evidence="3" id="KW-1185">Reference proteome</keyword>
<evidence type="ECO:0000313" key="4">
    <source>
        <dbReference type="RefSeq" id="XP_010436445.1"/>
    </source>
</evidence>
<dbReference type="Pfam" id="PF03478">
    <property type="entry name" value="Beta-prop_KIB1-4"/>
    <property type="match status" value="1"/>
</dbReference>
<dbReference type="InterPro" id="IPR036047">
    <property type="entry name" value="F-box-like_dom_sf"/>
</dbReference>
<dbReference type="InterPro" id="IPR050942">
    <property type="entry name" value="F-box_BR-signaling"/>
</dbReference>
<evidence type="ECO:0000259" key="2">
    <source>
        <dbReference type="Pfam" id="PF03478"/>
    </source>
</evidence>
<proteinExistence type="predicted"/>
<reference evidence="4" key="2">
    <citation type="submission" date="2025-08" db="UniProtKB">
        <authorList>
            <consortium name="RefSeq"/>
        </authorList>
    </citation>
    <scope>IDENTIFICATION</scope>
    <source>
        <tissue evidence="4">Leaf</tissue>
    </source>
</reference>
<dbReference type="PANTHER" id="PTHR44259:SF26">
    <property type="entry name" value="F-BOX FAMILY PROTEIN-LIKE PROTEIN"/>
    <property type="match status" value="1"/>
</dbReference>
<dbReference type="GeneID" id="104720194"/>
<evidence type="ECO:0000313" key="3">
    <source>
        <dbReference type="Proteomes" id="UP000694864"/>
    </source>
</evidence>
<dbReference type="RefSeq" id="XP_010436445.1">
    <property type="nucleotide sequence ID" value="XM_010438143.1"/>
</dbReference>
<dbReference type="InterPro" id="IPR001810">
    <property type="entry name" value="F-box_dom"/>
</dbReference>
<dbReference type="InterPro" id="IPR005174">
    <property type="entry name" value="KIB1-4_b-propeller"/>
</dbReference>